<dbReference type="EMBL" id="BAAAZX010000002">
    <property type="protein sequence ID" value="GAA3979125.1"/>
    <property type="molecule type" value="Genomic_DNA"/>
</dbReference>
<organism evidence="2 3">
    <name type="scientific">Streptomyces plumbiresistens</name>
    <dbReference type="NCBI Taxonomy" id="511811"/>
    <lineage>
        <taxon>Bacteria</taxon>
        <taxon>Bacillati</taxon>
        <taxon>Actinomycetota</taxon>
        <taxon>Actinomycetes</taxon>
        <taxon>Kitasatosporales</taxon>
        <taxon>Streptomycetaceae</taxon>
        <taxon>Streptomyces</taxon>
    </lineage>
</organism>
<dbReference type="InterPro" id="IPR020904">
    <property type="entry name" value="Sc_DH/Rdtase_CS"/>
</dbReference>
<dbReference type="InterPro" id="IPR050259">
    <property type="entry name" value="SDR"/>
</dbReference>
<accession>A0ABP7QA59</accession>
<evidence type="ECO:0000256" key="1">
    <source>
        <dbReference type="ARBA" id="ARBA00006484"/>
    </source>
</evidence>
<comment type="similarity">
    <text evidence="1">Belongs to the short-chain dehydrogenases/reductases (SDR) family.</text>
</comment>
<dbReference type="PANTHER" id="PTHR42879:SF2">
    <property type="entry name" value="3-OXOACYL-[ACYL-CARRIER-PROTEIN] REDUCTASE FABG"/>
    <property type="match status" value="1"/>
</dbReference>
<sequence length="256" mass="26681">MASDIKEGRLALVTGAARGVGRATALRLAADGHTVAVNDLTDDGRLTELAERVGGFAAPADIADPAAVRAMVADVGRRAGRPVDVLVANAAAMAMSPFLDQPPREWWHQIEVNLSGHFRVVQAVLPGMRALGHGRIVIIASEWGVTGQRNATAYAASKAGLIAMAKGLARELGPQGILTNCVAPSYVDTDQLRVDAEDAGLTLEELRARYRRLMPVGRLAEPTEIAAAVSFLASPGAGALIGQVLQPNGGSTRARA</sequence>
<gene>
    <name evidence="2" type="ORF">GCM10022232_08860</name>
</gene>
<dbReference type="PRINTS" id="PR00081">
    <property type="entry name" value="GDHRDH"/>
</dbReference>
<protein>
    <submittedName>
        <fullName evidence="2">SDR family oxidoreductase</fullName>
    </submittedName>
</protein>
<dbReference type="PANTHER" id="PTHR42879">
    <property type="entry name" value="3-OXOACYL-(ACYL-CARRIER-PROTEIN) REDUCTASE"/>
    <property type="match status" value="1"/>
</dbReference>
<evidence type="ECO:0000313" key="3">
    <source>
        <dbReference type="Proteomes" id="UP001500456"/>
    </source>
</evidence>
<dbReference type="Pfam" id="PF13561">
    <property type="entry name" value="adh_short_C2"/>
    <property type="match status" value="1"/>
</dbReference>
<name>A0ABP7QA59_9ACTN</name>
<dbReference type="PROSITE" id="PS00061">
    <property type="entry name" value="ADH_SHORT"/>
    <property type="match status" value="1"/>
</dbReference>
<dbReference type="InterPro" id="IPR002347">
    <property type="entry name" value="SDR_fam"/>
</dbReference>
<reference evidence="3" key="1">
    <citation type="journal article" date="2019" name="Int. J. Syst. Evol. Microbiol.">
        <title>The Global Catalogue of Microorganisms (GCM) 10K type strain sequencing project: providing services to taxonomists for standard genome sequencing and annotation.</title>
        <authorList>
            <consortium name="The Broad Institute Genomics Platform"/>
            <consortium name="The Broad Institute Genome Sequencing Center for Infectious Disease"/>
            <person name="Wu L."/>
            <person name="Ma J."/>
        </authorList>
    </citation>
    <scope>NUCLEOTIDE SEQUENCE [LARGE SCALE GENOMIC DNA]</scope>
    <source>
        <strain evidence="3">JCM 16924</strain>
    </source>
</reference>
<proteinExistence type="inferred from homology"/>
<dbReference type="Gene3D" id="3.40.50.720">
    <property type="entry name" value="NAD(P)-binding Rossmann-like Domain"/>
    <property type="match status" value="1"/>
</dbReference>
<dbReference type="PRINTS" id="PR00080">
    <property type="entry name" value="SDRFAMILY"/>
</dbReference>
<dbReference type="InterPro" id="IPR036291">
    <property type="entry name" value="NAD(P)-bd_dom_sf"/>
</dbReference>
<dbReference type="SUPFAM" id="SSF51735">
    <property type="entry name" value="NAD(P)-binding Rossmann-fold domains"/>
    <property type="match status" value="1"/>
</dbReference>
<keyword evidence="3" id="KW-1185">Reference proteome</keyword>
<dbReference type="Proteomes" id="UP001500456">
    <property type="component" value="Unassembled WGS sequence"/>
</dbReference>
<comment type="caution">
    <text evidence="2">The sequence shown here is derived from an EMBL/GenBank/DDBJ whole genome shotgun (WGS) entry which is preliminary data.</text>
</comment>
<evidence type="ECO:0000313" key="2">
    <source>
        <dbReference type="EMBL" id="GAA3979125.1"/>
    </source>
</evidence>
<dbReference type="RefSeq" id="WP_345561193.1">
    <property type="nucleotide sequence ID" value="NZ_BAAAZX010000002.1"/>
</dbReference>